<dbReference type="Pfam" id="PF03067">
    <property type="entry name" value="LPMO_10"/>
    <property type="match status" value="1"/>
</dbReference>
<feature type="signal peptide" evidence="1">
    <location>
        <begin position="1"/>
        <end position="22"/>
    </location>
</feature>
<organism evidence="3 4">
    <name type="scientific">Saprolegnia parasitica (strain CBS 223.65)</name>
    <dbReference type="NCBI Taxonomy" id="695850"/>
    <lineage>
        <taxon>Eukaryota</taxon>
        <taxon>Sar</taxon>
        <taxon>Stramenopiles</taxon>
        <taxon>Oomycota</taxon>
        <taxon>Saprolegniomycetes</taxon>
        <taxon>Saprolegniales</taxon>
        <taxon>Saprolegniaceae</taxon>
        <taxon>Saprolegnia</taxon>
    </lineage>
</organism>
<reference evidence="3 4" key="1">
    <citation type="journal article" date="2013" name="PLoS Genet.">
        <title>Distinctive expansion of potential virulence genes in the genome of the oomycete fish pathogen Saprolegnia parasitica.</title>
        <authorList>
            <person name="Jiang R.H."/>
            <person name="de Bruijn I."/>
            <person name="Haas B.J."/>
            <person name="Belmonte R."/>
            <person name="Lobach L."/>
            <person name="Christie J."/>
            <person name="van den Ackerveken G."/>
            <person name="Bottin A."/>
            <person name="Bulone V."/>
            <person name="Diaz-Moreno S.M."/>
            <person name="Dumas B."/>
            <person name="Fan L."/>
            <person name="Gaulin E."/>
            <person name="Govers F."/>
            <person name="Grenville-Briggs L.J."/>
            <person name="Horner N.R."/>
            <person name="Levin J.Z."/>
            <person name="Mammella M."/>
            <person name="Meijer H.J."/>
            <person name="Morris P."/>
            <person name="Nusbaum C."/>
            <person name="Oome S."/>
            <person name="Phillips A.J."/>
            <person name="van Rooyen D."/>
            <person name="Rzeszutek E."/>
            <person name="Saraiva M."/>
            <person name="Secombes C.J."/>
            <person name="Seidl M.F."/>
            <person name="Snel B."/>
            <person name="Stassen J.H."/>
            <person name="Sykes S."/>
            <person name="Tripathy S."/>
            <person name="van den Berg H."/>
            <person name="Vega-Arreguin J.C."/>
            <person name="Wawra S."/>
            <person name="Young S.K."/>
            <person name="Zeng Q."/>
            <person name="Dieguez-Uribeondo J."/>
            <person name="Russ C."/>
            <person name="Tyler B.M."/>
            <person name="van West P."/>
        </authorList>
    </citation>
    <scope>NUCLEOTIDE SEQUENCE [LARGE SCALE GENOMIC DNA]</scope>
    <source>
        <strain evidence="3 4">CBS 223.65</strain>
    </source>
</reference>
<evidence type="ECO:0000313" key="3">
    <source>
        <dbReference type="EMBL" id="KDO27650.1"/>
    </source>
</evidence>
<dbReference type="Proteomes" id="UP000030745">
    <property type="component" value="Unassembled WGS sequence"/>
</dbReference>
<dbReference type="KEGG" id="spar:SPRG_06921"/>
<feature type="domain" description="Chitin-binding type-4" evidence="2">
    <location>
        <begin position="98"/>
        <end position="204"/>
    </location>
</feature>
<evidence type="ECO:0000313" key="4">
    <source>
        <dbReference type="Proteomes" id="UP000030745"/>
    </source>
</evidence>
<evidence type="ECO:0000259" key="2">
    <source>
        <dbReference type="Pfam" id="PF03067"/>
    </source>
</evidence>
<protein>
    <recommendedName>
        <fullName evidence="2">Chitin-binding type-4 domain-containing protein</fullName>
    </recommendedName>
</protein>
<accession>A0A067CEP8</accession>
<evidence type="ECO:0000256" key="1">
    <source>
        <dbReference type="SAM" id="SignalP"/>
    </source>
</evidence>
<dbReference type="RefSeq" id="XP_012201772.1">
    <property type="nucleotide sequence ID" value="XM_012346382.1"/>
</dbReference>
<feature type="chain" id="PRO_5001634407" description="Chitin-binding type-4 domain-containing protein" evidence="1">
    <location>
        <begin position="23"/>
        <end position="220"/>
    </location>
</feature>
<sequence length="220" mass="23795">MKLLSSSLAVLASSAVLTDAHGRLLTPPHRGWIGRLPDFKHVPIDYDDNGLSAGGVGVTSKGPHGTCGDLYSSATPRAHENGGKYGLFPTYGAKAIGGCYAPGATMKLEVQITANHKGYFTFGLCKLDKPSDVETEGCFQPLAQPNGQDKWPLPPGNDVFKMQYNLPRNVTCDGDAHCVLRWWYMGGNNWGAAAQEQFWNCADIYISHTCGKSPTISFRD</sequence>
<dbReference type="InterPro" id="IPR004302">
    <property type="entry name" value="Cellulose/chitin-bd_N"/>
</dbReference>
<dbReference type="VEuPathDB" id="FungiDB:SPRG_06921"/>
<keyword evidence="1" id="KW-0732">Signal</keyword>
<dbReference type="OrthoDB" id="72782at2759"/>
<gene>
    <name evidence="3" type="ORF">SPRG_06921</name>
</gene>
<dbReference type="EMBL" id="KK583216">
    <property type="protein sequence ID" value="KDO27650.1"/>
    <property type="molecule type" value="Genomic_DNA"/>
</dbReference>
<dbReference type="GeneID" id="24129238"/>
<dbReference type="AlphaFoldDB" id="A0A067CEP8"/>
<proteinExistence type="predicted"/>
<name>A0A067CEP8_SAPPC</name>
<keyword evidence="4" id="KW-1185">Reference proteome</keyword>